<keyword evidence="2" id="KW-0813">Transport</keyword>
<keyword evidence="5" id="KW-0472">Membrane</keyword>
<protein>
    <submittedName>
        <fullName evidence="6">Thiamine-binding periplasmic protein</fullName>
    </submittedName>
</protein>
<dbReference type="GO" id="GO:0030288">
    <property type="term" value="C:outer membrane-bounded periplasmic space"/>
    <property type="evidence" value="ECO:0007669"/>
    <property type="project" value="TreeGrafter"/>
</dbReference>
<evidence type="ECO:0000256" key="1">
    <source>
        <dbReference type="ARBA" id="ARBA00004418"/>
    </source>
</evidence>
<reference evidence="6" key="1">
    <citation type="submission" date="2019-08" db="EMBL/GenBank/DDBJ databases">
        <authorList>
            <person name="Kucharzyk K."/>
            <person name="Murdoch R.W."/>
            <person name="Higgins S."/>
            <person name="Loffler F."/>
        </authorList>
    </citation>
    <scope>NUCLEOTIDE SEQUENCE</scope>
</reference>
<comment type="caution">
    <text evidence="6">The sequence shown here is derived from an EMBL/GenBank/DDBJ whole genome shotgun (WGS) entry which is preliminary data.</text>
</comment>
<dbReference type="EMBL" id="VSSQ01000032">
    <property type="protein sequence ID" value="MPL66530.1"/>
    <property type="molecule type" value="Genomic_DNA"/>
</dbReference>
<comment type="subcellular location">
    <subcellularLocation>
        <location evidence="1">Periplasm</location>
    </subcellularLocation>
</comment>
<dbReference type="PANTHER" id="PTHR30006:SF3">
    <property type="entry name" value="THIAMINE-BINDING PERIPLASMIC PROTEIN"/>
    <property type="match status" value="1"/>
</dbReference>
<keyword evidence="5" id="KW-1133">Transmembrane helix</keyword>
<dbReference type="NCBIfam" id="TIGR01254">
    <property type="entry name" value="sfuA"/>
    <property type="match status" value="1"/>
</dbReference>
<dbReference type="SUPFAM" id="SSF53850">
    <property type="entry name" value="Periplasmic binding protein-like II"/>
    <property type="match status" value="1"/>
</dbReference>
<evidence type="ECO:0000256" key="3">
    <source>
        <dbReference type="ARBA" id="ARBA00022729"/>
    </source>
</evidence>
<name>A0A644TI15_9ZZZZ</name>
<sequence length="350" mass="38047">MIFPCIAAPRRGGAIASIIISSLFLLCAGFLLASCGPKEPQALQVWTYDSFVSEWGPGSALSKLFEEKSGIKVSFVSKGDGGALLAALISAGKEAQADLVVGLDNNSLTKALGSGLFVPAELPNKDKIRADLLIDPSLKLVPYDFGDFAIIWDSESGVRAPKSLEDLTDPYYARRLIIMDPRSSTPGLGLLAWTQAVYGQEWKEYWRRLKPSVLTMTPGWDTGYGIFTKGEAPLVLSYSTSPAYHKAYEESERYKALVFPEGHAAQIEFAGILASSKRKKEAGKFLDFLISPEAQAILPETQWMYPANVETQLPESFSVVPKDIRTIPSTIADPDKDPETAAEILTTMAG</sequence>
<dbReference type="Gene3D" id="3.40.190.10">
    <property type="entry name" value="Periplasmic binding protein-like II"/>
    <property type="match status" value="2"/>
</dbReference>
<dbReference type="GO" id="GO:0030976">
    <property type="term" value="F:thiamine pyrophosphate binding"/>
    <property type="evidence" value="ECO:0007669"/>
    <property type="project" value="TreeGrafter"/>
</dbReference>
<keyword evidence="5" id="KW-0812">Transmembrane</keyword>
<evidence type="ECO:0000256" key="5">
    <source>
        <dbReference type="SAM" id="Phobius"/>
    </source>
</evidence>
<dbReference type="GO" id="GO:0015888">
    <property type="term" value="P:thiamine transport"/>
    <property type="evidence" value="ECO:0007669"/>
    <property type="project" value="InterPro"/>
</dbReference>
<organism evidence="6">
    <name type="scientific">bioreactor metagenome</name>
    <dbReference type="NCBI Taxonomy" id="1076179"/>
    <lineage>
        <taxon>unclassified sequences</taxon>
        <taxon>metagenomes</taxon>
        <taxon>ecological metagenomes</taxon>
    </lineage>
</organism>
<feature type="transmembrane region" description="Helical" evidence="5">
    <location>
        <begin position="12"/>
        <end position="33"/>
    </location>
</feature>
<proteinExistence type="predicted"/>
<dbReference type="PANTHER" id="PTHR30006">
    <property type="entry name" value="THIAMINE-BINDING PERIPLASMIC PROTEIN-RELATED"/>
    <property type="match status" value="1"/>
</dbReference>
<evidence type="ECO:0000256" key="2">
    <source>
        <dbReference type="ARBA" id="ARBA00022448"/>
    </source>
</evidence>
<dbReference type="InterPro" id="IPR005948">
    <property type="entry name" value="ThiB-like"/>
</dbReference>
<dbReference type="Pfam" id="PF13343">
    <property type="entry name" value="SBP_bac_6"/>
    <property type="match status" value="1"/>
</dbReference>
<evidence type="ECO:0000313" key="6">
    <source>
        <dbReference type="EMBL" id="MPL66530.1"/>
    </source>
</evidence>
<accession>A0A644TI15</accession>
<keyword evidence="3" id="KW-0732">Signal</keyword>
<gene>
    <name evidence="6" type="primary">thiB_1</name>
    <name evidence="6" type="ORF">SDC9_12213</name>
</gene>
<dbReference type="CDD" id="cd13545">
    <property type="entry name" value="PBP2_TbpA"/>
    <property type="match status" value="1"/>
</dbReference>
<dbReference type="GO" id="GO:0030975">
    <property type="term" value="F:thiamine binding"/>
    <property type="evidence" value="ECO:0007669"/>
    <property type="project" value="InterPro"/>
</dbReference>
<dbReference type="AlphaFoldDB" id="A0A644TI15"/>
<keyword evidence="4" id="KW-0574">Periplasm</keyword>
<evidence type="ECO:0000256" key="4">
    <source>
        <dbReference type="ARBA" id="ARBA00022764"/>
    </source>
</evidence>